<reference evidence="1" key="1">
    <citation type="submission" date="2021-04" db="EMBL/GenBank/DDBJ databases">
        <title>Genome based classification of Actinospica acidithermotolerans sp. nov., an actinobacterium isolated from an Indonesian hot spring.</title>
        <authorList>
            <person name="Kusuma A.B."/>
            <person name="Putra K.E."/>
            <person name="Nafisah S."/>
            <person name="Loh J."/>
            <person name="Nouioui I."/>
            <person name="Goodfellow M."/>
        </authorList>
    </citation>
    <scope>NUCLEOTIDE SEQUENCE</scope>
    <source>
        <strain evidence="1">CSCA 57</strain>
    </source>
</reference>
<evidence type="ECO:0000313" key="2">
    <source>
        <dbReference type="Proteomes" id="UP000675781"/>
    </source>
</evidence>
<proteinExistence type="predicted"/>
<evidence type="ECO:0000313" key="1">
    <source>
        <dbReference type="EMBL" id="MBR7835016.1"/>
    </source>
</evidence>
<accession>A0A941IU26</accession>
<sequence length="139" mass="15120">MSWDVVLFKIPNDVASMADIPRNYKPAPLGSRTEVEAVLRTAVPTVDLSDPTWGNLDGPTWSIELNIGRDDPIDSIMLHVRGGGDEVMAPIFAMAAALDCRVLDCSSGDFITAVEETDGWHEFQAFRDRAVWASGGLAE</sequence>
<gene>
    <name evidence="1" type="ORF">KDL01_17205</name>
</gene>
<organism evidence="1 2">
    <name type="scientific">Actinospica durhamensis</name>
    <dbReference type="NCBI Taxonomy" id="1508375"/>
    <lineage>
        <taxon>Bacteria</taxon>
        <taxon>Bacillati</taxon>
        <taxon>Actinomycetota</taxon>
        <taxon>Actinomycetes</taxon>
        <taxon>Catenulisporales</taxon>
        <taxon>Actinospicaceae</taxon>
        <taxon>Actinospica</taxon>
    </lineage>
</organism>
<protein>
    <submittedName>
        <fullName evidence="1">Uncharacterized protein</fullName>
    </submittedName>
</protein>
<name>A0A941IU26_9ACTN</name>
<dbReference type="Proteomes" id="UP000675781">
    <property type="component" value="Unassembled WGS sequence"/>
</dbReference>
<dbReference type="EMBL" id="JAGSOG010000079">
    <property type="protein sequence ID" value="MBR7835016.1"/>
    <property type="molecule type" value="Genomic_DNA"/>
</dbReference>
<keyword evidence="2" id="KW-1185">Reference proteome</keyword>
<dbReference type="RefSeq" id="WP_212529530.1">
    <property type="nucleotide sequence ID" value="NZ_JAGSOG010000079.1"/>
</dbReference>
<dbReference type="AlphaFoldDB" id="A0A941IU26"/>
<comment type="caution">
    <text evidence="1">The sequence shown here is derived from an EMBL/GenBank/DDBJ whole genome shotgun (WGS) entry which is preliminary data.</text>
</comment>